<name>A0AAN9Z856_9ORTH</name>
<evidence type="ECO:0000256" key="10">
    <source>
        <dbReference type="ARBA" id="ARBA00023211"/>
    </source>
</evidence>
<evidence type="ECO:0000256" key="4">
    <source>
        <dbReference type="ARBA" id="ARBA00013203"/>
    </source>
</evidence>
<dbReference type="EC" id="2.7.12.1" evidence="4"/>
<comment type="cofactor">
    <cofactor evidence="2">
        <name>Mg(2+)</name>
        <dbReference type="ChEBI" id="CHEBI:18420"/>
    </cofactor>
</comment>
<keyword evidence="10" id="KW-0464">Manganese</keyword>
<comment type="catalytic activity">
    <reaction evidence="12">
        <text>L-threonyl-[protein] + ATP = O-phospho-L-threonyl-[protein] + ADP + H(+)</text>
        <dbReference type="Rhea" id="RHEA:46608"/>
        <dbReference type="Rhea" id="RHEA-COMP:11060"/>
        <dbReference type="Rhea" id="RHEA-COMP:11605"/>
        <dbReference type="ChEBI" id="CHEBI:15378"/>
        <dbReference type="ChEBI" id="CHEBI:30013"/>
        <dbReference type="ChEBI" id="CHEBI:30616"/>
        <dbReference type="ChEBI" id="CHEBI:61977"/>
        <dbReference type="ChEBI" id="CHEBI:456216"/>
        <dbReference type="EC" id="2.7.12.1"/>
    </reaction>
</comment>
<dbReference type="InterPro" id="IPR008266">
    <property type="entry name" value="Tyr_kinase_AS"/>
</dbReference>
<dbReference type="GO" id="GO:0004674">
    <property type="term" value="F:protein serine/threonine kinase activity"/>
    <property type="evidence" value="ECO:0007669"/>
    <property type="project" value="UniProtKB-KW"/>
</dbReference>
<dbReference type="EMBL" id="JAZDUA010000176">
    <property type="protein sequence ID" value="KAK7865455.1"/>
    <property type="molecule type" value="Genomic_DNA"/>
</dbReference>
<feature type="compositionally biased region" description="Gly residues" evidence="15">
    <location>
        <begin position="1"/>
        <end position="12"/>
    </location>
</feature>
<evidence type="ECO:0000256" key="8">
    <source>
        <dbReference type="ARBA" id="ARBA00022777"/>
    </source>
</evidence>
<dbReference type="GO" id="GO:0046872">
    <property type="term" value="F:metal ion binding"/>
    <property type="evidence" value="ECO:0007669"/>
    <property type="project" value="UniProtKB-KW"/>
</dbReference>
<evidence type="ECO:0000256" key="9">
    <source>
        <dbReference type="ARBA" id="ARBA00022840"/>
    </source>
</evidence>
<evidence type="ECO:0000256" key="5">
    <source>
        <dbReference type="ARBA" id="ARBA00022527"/>
    </source>
</evidence>
<feature type="binding site" evidence="14">
    <location>
        <position position="116"/>
    </location>
    <ligand>
        <name>ATP</name>
        <dbReference type="ChEBI" id="CHEBI:30616"/>
    </ligand>
</feature>
<evidence type="ECO:0000256" key="7">
    <source>
        <dbReference type="ARBA" id="ARBA00022741"/>
    </source>
</evidence>
<dbReference type="FunFam" id="3.30.200.20:FF:000134">
    <property type="entry name" value="Dual specificity testis-specific protein kinase 2"/>
    <property type="match status" value="1"/>
</dbReference>
<dbReference type="Pfam" id="PF07714">
    <property type="entry name" value="PK_Tyr_Ser-Thr"/>
    <property type="match status" value="1"/>
</dbReference>
<evidence type="ECO:0000256" key="14">
    <source>
        <dbReference type="PROSITE-ProRule" id="PRU10141"/>
    </source>
</evidence>
<comment type="catalytic activity">
    <reaction evidence="13">
        <text>L-tyrosyl-[protein] + ATP = O-phospho-L-tyrosyl-[protein] + ADP + H(+)</text>
        <dbReference type="Rhea" id="RHEA:10596"/>
        <dbReference type="Rhea" id="RHEA-COMP:10136"/>
        <dbReference type="Rhea" id="RHEA-COMP:20101"/>
        <dbReference type="ChEBI" id="CHEBI:15378"/>
        <dbReference type="ChEBI" id="CHEBI:30616"/>
        <dbReference type="ChEBI" id="CHEBI:46858"/>
        <dbReference type="ChEBI" id="CHEBI:61978"/>
        <dbReference type="ChEBI" id="CHEBI:456216"/>
        <dbReference type="EC" id="2.7.12.1"/>
    </reaction>
</comment>
<comment type="cofactor">
    <cofactor evidence="1">
        <name>Mn(2+)</name>
        <dbReference type="ChEBI" id="CHEBI:29035"/>
    </cofactor>
</comment>
<dbReference type="GO" id="GO:0030036">
    <property type="term" value="P:actin cytoskeleton organization"/>
    <property type="evidence" value="ECO:0007669"/>
    <property type="project" value="TreeGrafter"/>
</dbReference>
<dbReference type="InterPro" id="IPR017441">
    <property type="entry name" value="Protein_kinase_ATP_BS"/>
</dbReference>
<keyword evidence="5" id="KW-0723">Serine/threonine-protein kinase</keyword>
<keyword evidence="7 14" id="KW-0547">Nucleotide-binding</keyword>
<feature type="region of interest" description="Disordered" evidence="15">
    <location>
        <begin position="1"/>
        <end position="23"/>
    </location>
</feature>
<dbReference type="InterPro" id="IPR011009">
    <property type="entry name" value="Kinase-like_dom_sf"/>
</dbReference>
<comment type="similarity">
    <text evidence="3">Belongs to the protein kinase superfamily. TKL Ser/Thr protein kinase family.</text>
</comment>
<dbReference type="AlphaFoldDB" id="A0AAN9Z856"/>
<dbReference type="Proteomes" id="UP001378592">
    <property type="component" value="Unassembled WGS sequence"/>
</dbReference>
<evidence type="ECO:0000256" key="2">
    <source>
        <dbReference type="ARBA" id="ARBA00001946"/>
    </source>
</evidence>
<gene>
    <name evidence="17" type="ORF">R5R35_002333</name>
</gene>
<dbReference type="PANTHER" id="PTHR46485">
    <property type="entry name" value="LIM DOMAIN KINASE 1"/>
    <property type="match status" value="1"/>
</dbReference>
<dbReference type="GO" id="GO:0005634">
    <property type="term" value="C:nucleus"/>
    <property type="evidence" value="ECO:0007669"/>
    <property type="project" value="TreeGrafter"/>
</dbReference>
<accession>A0AAN9Z856</accession>
<evidence type="ECO:0000256" key="12">
    <source>
        <dbReference type="ARBA" id="ARBA00049308"/>
    </source>
</evidence>
<dbReference type="InterPro" id="IPR000719">
    <property type="entry name" value="Prot_kinase_dom"/>
</dbReference>
<dbReference type="InterPro" id="IPR001245">
    <property type="entry name" value="Ser-Thr/Tyr_kinase_cat_dom"/>
</dbReference>
<dbReference type="Gene3D" id="3.30.200.20">
    <property type="entry name" value="Phosphorylase Kinase, domain 1"/>
    <property type="match status" value="1"/>
</dbReference>
<dbReference type="SUPFAM" id="SSF56112">
    <property type="entry name" value="Protein kinase-like (PK-like)"/>
    <property type="match status" value="1"/>
</dbReference>
<evidence type="ECO:0000256" key="1">
    <source>
        <dbReference type="ARBA" id="ARBA00001936"/>
    </source>
</evidence>
<evidence type="ECO:0000313" key="17">
    <source>
        <dbReference type="EMBL" id="KAK7865455.1"/>
    </source>
</evidence>
<dbReference type="Gene3D" id="1.10.510.10">
    <property type="entry name" value="Transferase(Phosphotransferase) domain 1"/>
    <property type="match status" value="1"/>
</dbReference>
<keyword evidence="18" id="KW-1185">Reference proteome</keyword>
<dbReference type="PROSITE" id="PS50011">
    <property type="entry name" value="PROTEIN_KINASE_DOM"/>
    <property type="match status" value="1"/>
</dbReference>
<dbReference type="PROSITE" id="PS00107">
    <property type="entry name" value="PROTEIN_KINASE_ATP"/>
    <property type="match status" value="1"/>
</dbReference>
<keyword evidence="9 14" id="KW-0067">ATP-binding</keyword>
<evidence type="ECO:0000256" key="11">
    <source>
        <dbReference type="ARBA" id="ARBA00049003"/>
    </source>
</evidence>
<dbReference type="InterPro" id="IPR050940">
    <property type="entry name" value="Actin_reg-Ser/Thr_kinase"/>
</dbReference>
<reference evidence="17 18" key="1">
    <citation type="submission" date="2024-03" db="EMBL/GenBank/DDBJ databases">
        <title>The genome assembly and annotation of the cricket Gryllus longicercus Weissman &amp; Gray.</title>
        <authorList>
            <person name="Szrajer S."/>
            <person name="Gray D."/>
            <person name="Ylla G."/>
        </authorList>
    </citation>
    <scope>NUCLEOTIDE SEQUENCE [LARGE SCALE GENOMIC DNA]</scope>
    <source>
        <strain evidence="17">DAG 2021-001</strain>
        <tissue evidence="17">Whole body minus gut</tissue>
    </source>
</reference>
<keyword evidence="8" id="KW-0418">Kinase</keyword>
<dbReference type="PANTHER" id="PTHR46485:SF5">
    <property type="entry name" value="CENTER DIVIDER, ISOFORM A"/>
    <property type="match status" value="1"/>
</dbReference>
<proteinExistence type="inferred from homology"/>
<dbReference type="PROSITE" id="PS00109">
    <property type="entry name" value="PROTEIN_KINASE_TYR"/>
    <property type="match status" value="1"/>
</dbReference>
<evidence type="ECO:0000256" key="6">
    <source>
        <dbReference type="ARBA" id="ARBA00022679"/>
    </source>
</evidence>
<keyword evidence="6" id="KW-0808">Transferase</keyword>
<comment type="caution">
    <text evidence="17">The sequence shown here is derived from an EMBL/GenBank/DDBJ whole genome shotgun (WGS) entry which is preliminary data.</text>
</comment>
<evidence type="ECO:0000313" key="18">
    <source>
        <dbReference type="Proteomes" id="UP001378592"/>
    </source>
</evidence>
<sequence length="265" mass="28984">MLGKSSGRGGSDSGYCENQVSDGKQSRICEEDLITPVSSPLPQTTPAVMGNTDIEDNNPLSTNKCRMTGSSCQALRHAVAALNRLDDFTCEKIGSGFFSEVFKVTHRSTGQVMVLKMNLLRSNRPNMLKEVQLMNKLSHPNILRFMGVCVHEGQLHALTEYINGGSLEQLIQNRSLDLPHSTRIALARDIASGLEYLHGRGVFHRDLTSKNVLIRKGDNGPLDLTAVVGDFGLAAKIPDPVSGYRLPTVGSFYWMSPECPQRAVV</sequence>
<evidence type="ECO:0000256" key="13">
    <source>
        <dbReference type="ARBA" id="ARBA00051680"/>
    </source>
</evidence>
<evidence type="ECO:0000259" key="16">
    <source>
        <dbReference type="PROSITE" id="PS50011"/>
    </source>
</evidence>
<comment type="catalytic activity">
    <reaction evidence="11">
        <text>L-seryl-[protein] + ATP = O-phospho-L-seryl-[protein] + ADP + H(+)</text>
        <dbReference type="Rhea" id="RHEA:17989"/>
        <dbReference type="Rhea" id="RHEA-COMP:9863"/>
        <dbReference type="Rhea" id="RHEA-COMP:11604"/>
        <dbReference type="ChEBI" id="CHEBI:15378"/>
        <dbReference type="ChEBI" id="CHEBI:29999"/>
        <dbReference type="ChEBI" id="CHEBI:30616"/>
        <dbReference type="ChEBI" id="CHEBI:83421"/>
        <dbReference type="ChEBI" id="CHEBI:456216"/>
        <dbReference type="EC" id="2.7.12.1"/>
    </reaction>
</comment>
<organism evidence="17 18">
    <name type="scientific">Gryllus longicercus</name>
    <dbReference type="NCBI Taxonomy" id="2509291"/>
    <lineage>
        <taxon>Eukaryota</taxon>
        <taxon>Metazoa</taxon>
        <taxon>Ecdysozoa</taxon>
        <taxon>Arthropoda</taxon>
        <taxon>Hexapoda</taxon>
        <taxon>Insecta</taxon>
        <taxon>Pterygota</taxon>
        <taxon>Neoptera</taxon>
        <taxon>Polyneoptera</taxon>
        <taxon>Orthoptera</taxon>
        <taxon>Ensifera</taxon>
        <taxon>Gryllidea</taxon>
        <taxon>Grylloidea</taxon>
        <taxon>Gryllidae</taxon>
        <taxon>Gryllinae</taxon>
        <taxon>Gryllus</taxon>
    </lineage>
</organism>
<feature type="domain" description="Protein kinase" evidence="16">
    <location>
        <begin position="87"/>
        <end position="265"/>
    </location>
</feature>
<dbReference type="GO" id="GO:0005524">
    <property type="term" value="F:ATP binding"/>
    <property type="evidence" value="ECO:0007669"/>
    <property type="project" value="UniProtKB-UniRule"/>
</dbReference>
<evidence type="ECO:0000256" key="15">
    <source>
        <dbReference type="SAM" id="MobiDB-lite"/>
    </source>
</evidence>
<evidence type="ECO:0000256" key="3">
    <source>
        <dbReference type="ARBA" id="ARBA00005843"/>
    </source>
</evidence>
<protein>
    <recommendedName>
        <fullName evidence="4">dual-specificity kinase</fullName>
        <ecNumber evidence="4">2.7.12.1</ecNumber>
    </recommendedName>
</protein>
<dbReference type="GO" id="GO:0005737">
    <property type="term" value="C:cytoplasm"/>
    <property type="evidence" value="ECO:0007669"/>
    <property type="project" value="TreeGrafter"/>
</dbReference>